<reference evidence="3" key="1">
    <citation type="journal article" date="2021" name="Evol. Appl.">
        <title>The genome of the Pyrenean desman and the effects of bottlenecks and inbreeding on the genomic landscape of an endangered species.</title>
        <authorList>
            <person name="Escoda L."/>
            <person name="Castresana J."/>
        </authorList>
    </citation>
    <scope>NUCLEOTIDE SEQUENCE</scope>
    <source>
        <strain evidence="3">IBE-C5619</strain>
    </source>
</reference>
<accession>A0A8J5ZWH9</accession>
<dbReference type="InterPro" id="IPR041898">
    <property type="entry name" value="MAGE_WH1"/>
</dbReference>
<sequence>MTSSFMTAKAAVGNPSQNLFMHPVAFGAHAQLLSLPAAMPRGQKSKQRAREKRRQAKSEHRSIQAAQATAAAAAAAEEPPSSSASDAGDPGASPAAAGTPQESQRARAPSPDAESSSSSSSDEDERSLGASASSPSSLKDPLTRKAGVLVQFLLQKYRKKEPITRAEMLKVVKKKYKEHFPEILRRACDRMELVFGIDVKEGDPDGHSYVLVSKMALPSKEDLEGADLGLPKNGLLLPLLGMIFMSGDRISEEEMWKFLNVLGIHDGRRHFIFGEPRKLITQDLVQEQYLEYRQVPGSDPPRYEFLWGLRAYAETSKMKVLEFLAKVSNTVPSSFQSRYEAALRDEEERTQARAADRAATGATNGAPSRPVRAPSPQAKPKAEPSL</sequence>
<dbReference type="PANTHER" id="PTHR11736:SF164">
    <property type="entry name" value="MELANOMA-ASSOCIATED ANTIGEN B1"/>
    <property type="match status" value="1"/>
</dbReference>
<proteinExistence type="predicted"/>
<dbReference type="GO" id="GO:0005634">
    <property type="term" value="C:nucleus"/>
    <property type="evidence" value="ECO:0007669"/>
    <property type="project" value="TreeGrafter"/>
</dbReference>
<protein>
    <submittedName>
        <fullName evidence="3">Melanoma-associated antigen B4</fullName>
    </submittedName>
</protein>
<dbReference type="InterPro" id="IPR041899">
    <property type="entry name" value="MAGE_WH2"/>
</dbReference>
<keyword evidence="4" id="KW-1185">Reference proteome</keyword>
<dbReference type="InterPro" id="IPR021072">
    <property type="entry name" value="MAGE_N"/>
</dbReference>
<evidence type="ECO:0000256" key="1">
    <source>
        <dbReference type="SAM" id="MobiDB-lite"/>
    </source>
</evidence>
<feature type="compositionally biased region" description="Low complexity" evidence="1">
    <location>
        <begin position="128"/>
        <end position="138"/>
    </location>
</feature>
<dbReference type="Pfam" id="PF01454">
    <property type="entry name" value="MAGE"/>
    <property type="match status" value="1"/>
</dbReference>
<dbReference type="AlphaFoldDB" id="A0A8J5ZWH9"/>
<feature type="region of interest" description="Disordered" evidence="1">
    <location>
        <begin position="344"/>
        <end position="386"/>
    </location>
</feature>
<dbReference type="SMART" id="SM01373">
    <property type="entry name" value="MAGE"/>
    <property type="match status" value="1"/>
</dbReference>
<evidence type="ECO:0000313" key="3">
    <source>
        <dbReference type="EMBL" id="KAG8508846.1"/>
    </source>
</evidence>
<gene>
    <name evidence="3" type="ORF">J0S82_014469</name>
</gene>
<dbReference type="SMART" id="SM01392">
    <property type="entry name" value="MAGE_N"/>
    <property type="match status" value="1"/>
</dbReference>
<evidence type="ECO:0000313" key="4">
    <source>
        <dbReference type="Proteomes" id="UP000700334"/>
    </source>
</evidence>
<dbReference type="PROSITE" id="PS50838">
    <property type="entry name" value="MAGE"/>
    <property type="match status" value="1"/>
</dbReference>
<evidence type="ECO:0000259" key="2">
    <source>
        <dbReference type="PROSITE" id="PS50838"/>
    </source>
</evidence>
<feature type="compositionally biased region" description="Low complexity" evidence="1">
    <location>
        <begin position="64"/>
        <end position="120"/>
    </location>
</feature>
<dbReference type="InterPro" id="IPR002190">
    <property type="entry name" value="MHD_dom"/>
</dbReference>
<dbReference type="Gene3D" id="1.10.10.1210">
    <property type="entry name" value="MAGE homology domain, winged helix WH2 motif"/>
    <property type="match status" value="1"/>
</dbReference>
<dbReference type="GO" id="GO:0000122">
    <property type="term" value="P:negative regulation of transcription by RNA polymerase II"/>
    <property type="evidence" value="ECO:0007669"/>
    <property type="project" value="TreeGrafter"/>
</dbReference>
<dbReference type="InterPro" id="IPR037445">
    <property type="entry name" value="MAGE"/>
</dbReference>
<dbReference type="Pfam" id="PF12440">
    <property type="entry name" value="MAGE_N"/>
    <property type="match status" value="1"/>
</dbReference>
<dbReference type="EMBL" id="JAGFMF010011973">
    <property type="protein sequence ID" value="KAG8508846.1"/>
    <property type="molecule type" value="Genomic_DNA"/>
</dbReference>
<name>A0A8J5ZWH9_GALPY</name>
<dbReference type="OrthoDB" id="205198at2759"/>
<feature type="compositionally biased region" description="Low complexity" evidence="1">
    <location>
        <begin position="357"/>
        <end position="366"/>
    </location>
</feature>
<feature type="region of interest" description="Disordered" evidence="1">
    <location>
        <begin position="37"/>
        <end position="140"/>
    </location>
</feature>
<dbReference type="FunFam" id="1.10.10.1210:FF:000001">
    <property type="entry name" value="melanoma-associated antigen D1"/>
    <property type="match status" value="1"/>
</dbReference>
<feature type="compositionally biased region" description="Basic and acidic residues" evidence="1">
    <location>
        <begin position="344"/>
        <end position="356"/>
    </location>
</feature>
<organism evidence="3 4">
    <name type="scientific">Galemys pyrenaicus</name>
    <name type="common">Iberian desman</name>
    <name type="synonym">Pyrenean desman</name>
    <dbReference type="NCBI Taxonomy" id="202257"/>
    <lineage>
        <taxon>Eukaryota</taxon>
        <taxon>Metazoa</taxon>
        <taxon>Chordata</taxon>
        <taxon>Craniata</taxon>
        <taxon>Vertebrata</taxon>
        <taxon>Euteleostomi</taxon>
        <taxon>Mammalia</taxon>
        <taxon>Eutheria</taxon>
        <taxon>Laurasiatheria</taxon>
        <taxon>Eulipotyphla</taxon>
        <taxon>Talpidae</taxon>
        <taxon>Galemys</taxon>
    </lineage>
</organism>
<feature type="compositionally biased region" description="Basic residues" evidence="1">
    <location>
        <begin position="43"/>
        <end position="55"/>
    </location>
</feature>
<dbReference type="Gene3D" id="1.10.10.1200">
    <property type="entry name" value="MAGE homology domain, winged helix WH1 motif"/>
    <property type="match status" value="1"/>
</dbReference>
<dbReference type="Proteomes" id="UP000700334">
    <property type="component" value="Unassembled WGS sequence"/>
</dbReference>
<dbReference type="FunFam" id="1.10.10.1200:FF:000007">
    <property type="entry name" value="Melanoma-associated antigen C2"/>
    <property type="match status" value="1"/>
</dbReference>
<feature type="domain" description="MAGE" evidence="2">
    <location>
        <begin position="142"/>
        <end position="342"/>
    </location>
</feature>
<comment type="caution">
    <text evidence="3">The sequence shown here is derived from an EMBL/GenBank/DDBJ whole genome shotgun (WGS) entry which is preliminary data.</text>
</comment>
<dbReference type="PANTHER" id="PTHR11736">
    <property type="entry name" value="MELANOMA-ASSOCIATED ANTIGEN MAGE ANTIGEN"/>
    <property type="match status" value="1"/>
</dbReference>